<reference evidence="4 5" key="2">
    <citation type="submission" date="2021-10" db="EMBL/GenBank/DDBJ databases">
        <authorList>
            <person name="Piombo E."/>
        </authorList>
    </citation>
    <scope>NUCLEOTIDE SEQUENCE [LARGE SCALE GENOMIC DNA]</scope>
</reference>
<reference evidence="5" key="1">
    <citation type="submission" date="2019-06" db="EMBL/GenBank/DDBJ databases">
        <authorList>
            <person name="Broberg M."/>
        </authorList>
    </citation>
    <scope>NUCLEOTIDE SEQUENCE [LARGE SCALE GENOMIC DNA]</scope>
</reference>
<comment type="caution">
    <text evidence="4">The sequence shown here is derived from an EMBL/GenBank/DDBJ whole genome shotgun (WGS) entry which is preliminary data.</text>
</comment>
<keyword evidence="2" id="KW-0812">Transmembrane</keyword>
<evidence type="ECO:0000256" key="3">
    <source>
        <dbReference type="SAM" id="SignalP"/>
    </source>
</evidence>
<feature type="region of interest" description="Disordered" evidence="1">
    <location>
        <begin position="458"/>
        <end position="545"/>
    </location>
</feature>
<feature type="transmembrane region" description="Helical" evidence="2">
    <location>
        <begin position="266"/>
        <end position="287"/>
    </location>
</feature>
<dbReference type="Proteomes" id="UP000754883">
    <property type="component" value="Unassembled WGS sequence"/>
</dbReference>
<sequence length="545" mass="59159">MPSILRLALSALAASVPFCDAARTTTSTGPAVTWTVTSYVALQPTVSTYAYTYGTSVTTYTDTYTGLITLKPGITPTATPTSTSTRTRSYGSLEVVYKYIDGANVPTSDIVPTSTYDRSATTYDQTYTSYVQEVVWTAPSSCPVAFTVETYQRVTDIPTEVLEQRTDLSTEASVSTAYDGDKLTIVTAYVPASAFPQLTTTASTDDYYYSYYVRRCTNPTAVGTARYPTRTTTSRYPTSTSIYTGSSSDDSDSDYWWYYSNVLQTWAIVLAAVLPGIFLIGFFESYFWFRRMMVGRFSLRFGTCCWIFLIWPIIFATRRCPARDDETQKTLREQWKKVGFGTALGLWFRWGFRHRYPVDLLGAHPQYHNPDPNAPAVAPMAGAPGAGFVYYVQGPPGPDGKPTFQQVMVPTNQLPEGFKFAPQPMVAVPQGGAPGAPPGAPMAMYYPYPQAPQPAYVAPQTTTRQQAEDVSPALPPRSPPPTVPSPLSSAPQAPTSPPPPVPTVSPQSDVQPRNVTAGEERGESSRAAGQAGDESGPAPPPGAAK</sequence>
<organism evidence="4 5">
    <name type="scientific">Clonostachys byssicola</name>
    <dbReference type="NCBI Taxonomy" id="160290"/>
    <lineage>
        <taxon>Eukaryota</taxon>
        <taxon>Fungi</taxon>
        <taxon>Dikarya</taxon>
        <taxon>Ascomycota</taxon>
        <taxon>Pezizomycotina</taxon>
        <taxon>Sordariomycetes</taxon>
        <taxon>Hypocreomycetidae</taxon>
        <taxon>Hypocreales</taxon>
        <taxon>Bionectriaceae</taxon>
        <taxon>Clonostachys</taxon>
    </lineage>
</organism>
<name>A0A9N9U6M7_9HYPO</name>
<feature type="chain" id="PRO_5040145319" evidence="3">
    <location>
        <begin position="22"/>
        <end position="545"/>
    </location>
</feature>
<proteinExistence type="predicted"/>
<feature type="compositionally biased region" description="Pro residues" evidence="1">
    <location>
        <begin position="473"/>
        <end position="484"/>
    </location>
</feature>
<keyword evidence="3" id="KW-0732">Signal</keyword>
<feature type="transmembrane region" description="Helical" evidence="2">
    <location>
        <begin position="299"/>
        <end position="317"/>
    </location>
</feature>
<evidence type="ECO:0000256" key="2">
    <source>
        <dbReference type="SAM" id="Phobius"/>
    </source>
</evidence>
<feature type="signal peptide" evidence="3">
    <location>
        <begin position="1"/>
        <end position="21"/>
    </location>
</feature>
<evidence type="ECO:0000313" key="5">
    <source>
        <dbReference type="Proteomes" id="UP000754883"/>
    </source>
</evidence>
<protein>
    <submittedName>
        <fullName evidence="4">Uncharacterized protein</fullName>
    </submittedName>
</protein>
<accession>A0A9N9U6M7</accession>
<keyword evidence="2" id="KW-0472">Membrane</keyword>
<gene>
    <name evidence="4" type="ORF">CBYS24578_00013154</name>
</gene>
<keyword evidence="5" id="KW-1185">Reference proteome</keyword>
<dbReference type="EMBL" id="CABFNO020001268">
    <property type="protein sequence ID" value="CAG9975692.1"/>
    <property type="molecule type" value="Genomic_DNA"/>
</dbReference>
<dbReference type="OrthoDB" id="3795566at2759"/>
<evidence type="ECO:0000313" key="4">
    <source>
        <dbReference type="EMBL" id="CAG9975692.1"/>
    </source>
</evidence>
<dbReference type="AlphaFoldDB" id="A0A9N9U6M7"/>
<feature type="compositionally biased region" description="Pro residues" evidence="1">
    <location>
        <begin position="494"/>
        <end position="503"/>
    </location>
</feature>
<evidence type="ECO:0000256" key="1">
    <source>
        <dbReference type="SAM" id="MobiDB-lite"/>
    </source>
</evidence>
<keyword evidence="2" id="KW-1133">Transmembrane helix</keyword>